<evidence type="ECO:0000313" key="9">
    <source>
        <dbReference type="EMBL" id="CUN55895.1"/>
    </source>
</evidence>
<evidence type="ECO:0000256" key="6">
    <source>
        <dbReference type="ARBA" id="ARBA00023136"/>
    </source>
</evidence>
<name>A0A173XZ75_9FIRM</name>
<evidence type="ECO:0000256" key="1">
    <source>
        <dbReference type="ARBA" id="ARBA00004141"/>
    </source>
</evidence>
<gene>
    <name evidence="9" type="primary">wcaJ_1</name>
    <name evidence="9" type="ORF">ERS852423_00840</name>
</gene>
<evidence type="ECO:0000256" key="2">
    <source>
        <dbReference type="ARBA" id="ARBA00006464"/>
    </source>
</evidence>
<dbReference type="NCBIfam" id="TIGR03025">
    <property type="entry name" value="EPS_sugtrans"/>
    <property type="match status" value="1"/>
</dbReference>
<evidence type="ECO:0000256" key="7">
    <source>
        <dbReference type="SAM" id="Phobius"/>
    </source>
</evidence>
<dbReference type="Pfam" id="PF02397">
    <property type="entry name" value="Bac_transf"/>
    <property type="match status" value="1"/>
</dbReference>
<evidence type="ECO:0000256" key="3">
    <source>
        <dbReference type="ARBA" id="ARBA00022679"/>
    </source>
</evidence>
<accession>A0A173XZ75</accession>
<protein>
    <submittedName>
        <fullName evidence="9">Putative colanic biosynthesis UDP-glucose lipid carrier transferase</fullName>
    </submittedName>
</protein>
<feature type="transmembrane region" description="Helical" evidence="7">
    <location>
        <begin position="35"/>
        <end position="53"/>
    </location>
</feature>
<feature type="transmembrane region" description="Helical" evidence="7">
    <location>
        <begin position="95"/>
        <end position="114"/>
    </location>
</feature>
<sequence length="453" mass="51934">MGKYVMERLFKVFNIAGMAFIFVGGHTGYISGKDMLYQLLLFVIVYCFMTRTYEAFETQTKKSMELIYSQGLALFLADAVTYLTGYVTKTSINDIWMMLLKLVAQTAFAAIYTLGSNQIMCHLYGKKEAAVLYGNSEMFEKMKDLRHMSDWIHVKMWIRVLEVTPQTLEQLKDVDLVILQEIDRVQKDQILRYCAANGIEVYLKPEMEDVLMCSMKSVSVNGTMLLQIGNKNERPVYELVKRMMDICISVVGLVLASPVMLITAGLIKAQDRGTVLYSQKRLTKDGKIFEIYKFRSMKMDAEKDGKARLAEKSDDRITTVGKWIRMTRIDELPQFINVLRGDMSIVGPRPERPELAEKYTEENPEFTMRLKVKAGITGFAQVYGRYNTPAIEKAQMDAYYIRKASVLMDLRLILATVKVLFMKESSEGVVTESKTENRAENKAYKMIKERETA</sequence>
<evidence type="ECO:0000256" key="5">
    <source>
        <dbReference type="ARBA" id="ARBA00022989"/>
    </source>
</evidence>
<evidence type="ECO:0000313" key="10">
    <source>
        <dbReference type="Proteomes" id="UP000095439"/>
    </source>
</evidence>
<dbReference type="GO" id="GO:0016020">
    <property type="term" value="C:membrane"/>
    <property type="evidence" value="ECO:0007669"/>
    <property type="project" value="UniProtKB-SubCell"/>
</dbReference>
<evidence type="ECO:0000256" key="4">
    <source>
        <dbReference type="ARBA" id="ARBA00022692"/>
    </source>
</evidence>
<dbReference type="GO" id="GO:0016780">
    <property type="term" value="F:phosphotransferase activity, for other substituted phosphate groups"/>
    <property type="evidence" value="ECO:0007669"/>
    <property type="project" value="TreeGrafter"/>
</dbReference>
<organism evidence="9 10">
    <name type="scientific">Dorea longicatena</name>
    <dbReference type="NCBI Taxonomy" id="88431"/>
    <lineage>
        <taxon>Bacteria</taxon>
        <taxon>Bacillati</taxon>
        <taxon>Bacillota</taxon>
        <taxon>Clostridia</taxon>
        <taxon>Lachnospirales</taxon>
        <taxon>Lachnospiraceae</taxon>
        <taxon>Dorea</taxon>
    </lineage>
</organism>
<dbReference type="PANTHER" id="PTHR30576">
    <property type="entry name" value="COLANIC BIOSYNTHESIS UDP-GLUCOSE LIPID CARRIER TRANSFERASE"/>
    <property type="match status" value="1"/>
</dbReference>
<feature type="domain" description="Bacterial sugar transferase" evidence="8">
    <location>
        <begin position="241"/>
        <end position="421"/>
    </location>
</feature>
<evidence type="ECO:0000259" key="8">
    <source>
        <dbReference type="Pfam" id="PF02397"/>
    </source>
</evidence>
<keyword evidence="5 7" id="KW-1133">Transmembrane helix</keyword>
<dbReference type="AlphaFoldDB" id="A0A173XZ75"/>
<dbReference type="RefSeq" id="WP_055180796.1">
    <property type="nucleotide sequence ID" value="NZ_CABIWY010000002.1"/>
</dbReference>
<dbReference type="EMBL" id="CYYY01000002">
    <property type="protein sequence ID" value="CUN55895.1"/>
    <property type="molecule type" value="Genomic_DNA"/>
</dbReference>
<reference evidence="9 10" key="1">
    <citation type="submission" date="2015-09" db="EMBL/GenBank/DDBJ databases">
        <authorList>
            <consortium name="Pathogen Informatics"/>
        </authorList>
    </citation>
    <scope>NUCLEOTIDE SEQUENCE [LARGE SCALE GENOMIC DNA]</scope>
    <source>
        <strain evidence="9 10">2789STDY5608866</strain>
    </source>
</reference>
<comment type="subcellular location">
    <subcellularLocation>
        <location evidence="1">Membrane</location>
        <topology evidence="1">Multi-pass membrane protein</topology>
    </subcellularLocation>
</comment>
<comment type="similarity">
    <text evidence="2">Belongs to the bacterial sugar transferase family.</text>
</comment>
<keyword evidence="3 9" id="KW-0808">Transferase</keyword>
<proteinExistence type="inferred from homology"/>
<keyword evidence="6 7" id="KW-0472">Membrane</keyword>
<feature type="transmembrane region" description="Helical" evidence="7">
    <location>
        <begin position="246"/>
        <end position="267"/>
    </location>
</feature>
<feature type="transmembrane region" description="Helical" evidence="7">
    <location>
        <begin position="12"/>
        <end position="29"/>
    </location>
</feature>
<feature type="transmembrane region" description="Helical" evidence="7">
    <location>
        <begin position="65"/>
        <end position="83"/>
    </location>
</feature>
<dbReference type="Proteomes" id="UP000095439">
    <property type="component" value="Unassembled WGS sequence"/>
</dbReference>
<dbReference type="InterPro" id="IPR003362">
    <property type="entry name" value="Bact_transf"/>
</dbReference>
<dbReference type="InterPro" id="IPR017475">
    <property type="entry name" value="EPS_sugar_tfrase"/>
</dbReference>
<dbReference type="PANTHER" id="PTHR30576:SF0">
    <property type="entry name" value="UNDECAPRENYL-PHOSPHATE N-ACETYLGALACTOSAMINYL 1-PHOSPHATE TRANSFERASE-RELATED"/>
    <property type="match status" value="1"/>
</dbReference>
<keyword evidence="4 7" id="KW-0812">Transmembrane</keyword>